<keyword evidence="1" id="KW-0472">Membrane</keyword>
<comment type="caution">
    <text evidence="2">The sequence shown here is derived from an EMBL/GenBank/DDBJ whole genome shotgun (WGS) entry which is preliminary data.</text>
</comment>
<accession>A0A1F6Y7U1</accession>
<name>A0A1F6Y7U1_9BACT</name>
<evidence type="ECO:0000313" key="3">
    <source>
        <dbReference type="Proteomes" id="UP000178645"/>
    </source>
</evidence>
<feature type="transmembrane region" description="Helical" evidence="1">
    <location>
        <begin position="12"/>
        <end position="37"/>
    </location>
</feature>
<dbReference type="EMBL" id="MFVU01000003">
    <property type="protein sequence ID" value="OGJ02406.1"/>
    <property type="molecule type" value="Genomic_DNA"/>
</dbReference>
<reference evidence="2 3" key="1">
    <citation type="journal article" date="2016" name="Nat. Commun.">
        <title>Thousands of microbial genomes shed light on interconnected biogeochemical processes in an aquifer system.</title>
        <authorList>
            <person name="Anantharaman K."/>
            <person name="Brown C.T."/>
            <person name="Hug L.A."/>
            <person name="Sharon I."/>
            <person name="Castelle C.J."/>
            <person name="Probst A.J."/>
            <person name="Thomas B.C."/>
            <person name="Singh A."/>
            <person name="Wilkins M.J."/>
            <person name="Karaoz U."/>
            <person name="Brodie E.L."/>
            <person name="Williams K.H."/>
            <person name="Hubbard S.S."/>
            <person name="Banfield J.F."/>
        </authorList>
    </citation>
    <scope>NUCLEOTIDE SEQUENCE [LARGE SCALE GENOMIC DNA]</scope>
</reference>
<keyword evidence="1" id="KW-1133">Transmembrane helix</keyword>
<feature type="transmembrane region" description="Helical" evidence="1">
    <location>
        <begin position="43"/>
        <end position="65"/>
    </location>
</feature>
<feature type="transmembrane region" description="Helical" evidence="1">
    <location>
        <begin position="119"/>
        <end position="137"/>
    </location>
</feature>
<evidence type="ECO:0000256" key="1">
    <source>
        <dbReference type="SAM" id="Phobius"/>
    </source>
</evidence>
<protein>
    <submittedName>
        <fullName evidence="2">Uncharacterized protein</fullName>
    </submittedName>
</protein>
<keyword evidence="1" id="KW-0812">Transmembrane</keyword>
<sequence>MQNETIKKSIFYGALASATLLGVYFSILTLVSGWSFAQGQFASYWYFIVSLAVGFGIQITLYQYIKKLVHGGQGMRKIVGVSGTTSTAAMISCCAHYLVNLVPILGVTGLVTFAAQYQIEFFWVGLAFNLFGIGYMLNRIIQLKKQS</sequence>
<dbReference type="AlphaFoldDB" id="A0A1F6Y7U1"/>
<organism evidence="2 3">
    <name type="scientific">Candidatus Nomurabacteria bacterium RIFCSPLOWO2_12_FULL_44_11</name>
    <dbReference type="NCBI Taxonomy" id="1801796"/>
    <lineage>
        <taxon>Bacteria</taxon>
        <taxon>Candidatus Nomuraibacteriota</taxon>
    </lineage>
</organism>
<feature type="transmembrane region" description="Helical" evidence="1">
    <location>
        <begin position="77"/>
        <end position="99"/>
    </location>
</feature>
<evidence type="ECO:0000313" key="2">
    <source>
        <dbReference type="EMBL" id="OGJ02406.1"/>
    </source>
</evidence>
<proteinExistence type="predicted"/>
<dbReference type="Proteomes" id="UP000178645">
    <property type="component" value="Unassembled WGS sequence"/>
</dbReference>
<gene>
    <name evidence="2" type="ORF">A3G53_00855</name>
</gene>